<dbReference type="PIRSF" id="PIRSF005673">
    <property type="entry name" value="Importin_alpha"/>
    <property type="match status" value="1"/>
</dbReference>
<dbReference type="OrthoDB" id="7537227at2759"/>
<evidence type="ECO:0000313" key="9">
    <source>
        <dbReference type="Proteomes" id="UP000000304"/>
    </source>
</evidence>
<keyword evidence="3 6" id="KW-0813">Transport</keyword>
<dbReference type="InterPro" id="IPR024931">
    <property type="entry name" value="Importin_alpha"/>
</dbReference>
<keyword evidence="4" id="KW-0677">Repeat</keyword>
<dbReference type="GO" id="GO:0009653">
    <property type="term" value="P:anatomical structure morphogenesis"/>
    <property type="evidence" value="ECO:0007669"/>
    <property type="project" value="UniProtKB-ARBA"/>
</dbReference>
<proteinExistence type="inferred from homology"/>
<dbReference type="InterPro" id="IPR016024">
    <property type="entry name" value="ARM-type_fold"/>
</dbReference>
<dbReference type="Proteomes" id="UP000000304">
    <property type="component" value="Chromosome 3L"/>
</dbReference>
<evidence type="ECO:0000256" key="6">
    <source>
        <dbReference type="PIRNR" id="PIRNR005673"/>
    </source>
</evidence>
<dbReference type="SMR" id="B4QIV3"/>
<name>B4QIV3_DROSI</name>
<dbReference type="InterPro" id="IPR019538">
    <property type="entry name" value="PSMD5"/>
</dbReference>
<evidence type="ECO:0000313" key="8">
    <source>
        <dbReference type="EMBL" id="EDX09378.1"/>
    </source>
</evidence>
<dbReference type="PhylomeDB" id="B4QIV3"/>
<dbReference type="EMBL" id="CM000363">
    <property type="protein sequence ID" value="EDX09378.1"/>
    <property type="molecule type" value="Genomic_DNA"/>
</dbReference>
<dbReference type="InterPro" id="IPR011989">
    <property type="entry name" value="ARM-like"/>
</dbReference>
<dbReference type="GO" id="GO:0005737">
    <property type="term" value="C:cytoplasm"/>
    <property type="evidence" value="ECO:0007669"/>
    <property type="project" value="InterPro"/>
</dbReference>
<gene>
    <name evidence="8" type="primary">Dsim\GD13162</name>
    <name evidence="8" type="ORF">Dsim_GD13162</name>
</gene>
<evidence type="ECO:0000256" key="7">
    <source>
        <dbReference type="PROSITE-ProRule" id="PRU00259"/>
    </source>
</evidence>
<comment type="similarity">
    <text evidence="1">Belongs to the proteasome subunit S5B/HSM3 family.</text>
</comment>
<dbReference type="Pfam" id="PF10508">
    <property type="entry name" value="Proteasom_PSMB"/>
    <property type="match status" value="1"/>
</dbReference>
<dbReference type="Gene3D" id="1.25.10.10">
    <property type="entry name" value="Leucine-rich Repeat Variant"/>
    <property type="match status" value="1"/>
</dbReference>
<evidence type="ECO:0000256" key="3">
    <source>
        <dbReference type="ARBA" id="ARBA00022448"/>
    </source>
</evidence>
<dbReference type="HOGENOM" id="CLU_633524_0_0_1"/>
<comment type="similarity">
    <text evidence="2 6">Belongs to the importin alpha family.</text>
</comment>
<evidence type="ECO:0000256" key="5">
    <source>
        <dbReference type="ARBA" id="ARBA00022927"/>
    </source>
</evidence>
<feature type="repeat" description="ARM" evidence="7">
    <location>
        <begin position="105"/>
        <end position="132"/>
    </location>
</feature>
<organism evidence="8 9">
    <name type="scientific">Drosophila simulans</name>
    <name type="common">Fruit fly</name>
    <dbReference type="NCBI Taxonomy" id="7240"/>
    <lineage>
        <taxon>Eukaryota</taxon>
        <taxon>Metazoa</taxon>
        <taxon>Ecdysozoa</taxon>
        <taxon>Arthropoda</taxon>
        <taxon>Hexapoda</taxon>
        <taxon>Insecta</taxon>
        <taxon>Pterygota</taxon>
        <taxon>Neoptera</taxon>
        <taxon>Endopterygota</taxon>
        <taxon>Diptera</taxon>
        <taxon>Brachycera</taxon>
        <taxon>Muscomorpha</taxon>
        <taxon>Ephydroidea</taxon>
        <taxon>Drosophilidae</taxon>
        <taxon>Drosophila</taxon>
        <taxon>Sophophora</taxon>
    </lineage>
</organism>
<keyword evidence="9" id="KW-1185">Reference proteome</keyword>
<reference evidence="8 9" key="1">
    <citation type="journal article" date="2007" name="Nature">
        <title>Evolution of genes and genomes on the Drosophila phylogeny.</title>
        <authorList>
            <consortium name="Drosophila 12 Genomes Consortium"/>
            <person name="Clark A.G."/>
            <person name="Eisen M.B."/>
            <person name="Smith D.R."/>
            <person name="Bergman C.M."/>
            <person name="Oliver B."/>
            <person name="Markow T.A."/>
            <person name="Kaufman T.C."/>
            <person name="Kellis M."/>
            <person name="Gelbart W."/>
            <person name="Iyer V.N."/>
            <person name="Pollard D.A."/>
            <person name="Sackton T.B."/>
            <person name="Larracuente A.M."/>
            <person name="Singh N.D."/>
            <person name="Abad J.P."/>
            <person name="Abt D.N."/>
            <person name="Adryan B."/>
            <person name="Aguade M."/>
            <person name="Akashi H."/>
            <person name="Anderson W.W."/>
            <person name="Aquadro C.F."/>
            <person name="Ardell D.H."/>
            <person name="Arguello R."/>
            <person name="Artieri C.G."/>
            <person name="Barbash D.A."/>
            <person name="Barker D."/>
            <person name="Barsanti P."/>
            <person name="Batterham P."/>
            <person name="Batzoglou S."/>
            <person name="Begun D."/>
            <person name="Bhutkar A."/>
            <person name="Blanco E."/>
            <person name="Bosak S.A."/>
            <person name="Bradley R.K."/>
            <person name="Brand A.D."/>
            <person name="Brent M.R."/>
            <person name="Brooks A.N."/>
            <person name="Brown R.H."/>
            <person name="Butlin R.K."/>
            <person name="Caggese C."/>
            <person name="Calvi B.R."/>
            <person name="Bernardo de Carvalho A."/>
            <person name="Caspi A."/>
            <person name="Castrezana S."/>
            <person name="Celniker S.E."/>
            <person name="Chang J.L."/>
            <person name="Chapple C."/>
            <person name="Chatterji S."/>
            <person name="Chinwalla A."/>
            <person name="Civetta A."/>
            <person name="Clifton S.W."/>
            <person name="Comeron J.M."/>
            <person name="Costello J.C."/>
            <person name="Coyne J.A."/>
            <person name="Daub J."/>
            <person name="David R.G."/>
            <person name="Delcher A.L."/>
            <person name="Delehaunty K."/>
            <person name="Do C.B."/>
            <person name="Ebling H."/>
            <person name="Edwards K."/>
            <person name="Eickbush T."/>
            <person name="Evans J.D."/>
            <person name="Filipski A."/>
            <person name="Findeiss S."/>
            <person name="Freyhult E."/>
            <person name="Fulton L."/>
            <person name="Fulton R."/>
            <person name="Garcia A.C."/>
            <person name="Gardiner A."/>
            <person name="Garfield D.A."/>
            <person name="Garvin B.E."/>
            <person name="Gibson G."/>
            <person name="Gilbert D."/>
            <person name="Gnerre S."/>
            <person name="Godfrey J."/>
            <person name="Good R."/>
            <person name="Gotea V."/>
            <person name="Gravely B."/>
            <person name="Greenberg A.J."/>
            <person name="Griffiths-Jones S."/>
            <person name="Gross S."/>
            <person name="Guigo R."/>
            <person name="Gustafson E.A."/>
            <person name="Haerty W."/>
            <person name="Hahn M.W."/>
            <person name="Halligan D.L."/>
            <person name="Halpern A.L."/>
            <person name="Halter G.M."/>
            <person name="Han M.V."/>
            <person name="Heger A."/>
            <person name="Hillier L."/>
            <person name="Hinrichs A.S."/>
            <person name="Holmes I."/>
            <person name="Hoskins R.A."/>
            <person name="Hubisz M.J."/>
            <person name="Hultmark D."/>
            <person name="Huntley M.A."/>
            <person name="Jaffe D.B."/>
            <person name="Jagadeeshan S."/>
            <person name="Jeck W.R."/>
            <person name="Johnson J."/>
            <person name="Jones C.D."/>
            <person name="Jordan W.C."/>
            <person name="Karpen G.H."/>
            <person name="Kataoka E."/>
            <person name="Keightley P.D."/>
            <person name="Kheradpour P."/>
            <person name="Kirkness E.F."/>
            <person name="Koerich L.B."/>
            <person name="Kristiansen K."/>
            <person name="Kudrna D."/>
            <person name="Kulathinal R.J."/>
            <person name="Kumar S."/>
            <person name="Kwok R."/>
            <person name="Lander E."/>
            <person name="Langley C.H."/>
            <person name="Lapoint R."/>
            <person name="Lazzaro B.P."/>
            <person name="Lee S.J."/>
            <person name="Levesque L."/>
            <person name="Li R."/>
            <person name="Lin C.F."/>
            <person name="Lin M.F."/>
            <person name="Lindblad-Toh K."/>
            <person name="Llopart A."/>
            <person name="Long M."/>
            <person name="Low L."/>
            <person name="Lozovsky E."/>
            <person name="Lu J."/>
            <person name="Luo M."/>
            <person name="Machado C.A."/>
            <person name="Makalowski W."/>
            <person name="Marzo M."/>
            <person name="Matsuda M."/>
            <person name="Matzkin L."/>
            <person name="McAllister B."/>
            <person name="McBride C.S."/>
            <person name="McKernan B."/>
            <person name="McKernan K."/>
            <person name="Mendez-Lago M."/>
            <person name="Minx P."/>
            <person name="Mollenhauer M.U."/>
            <person name="Montooth K."/>
            <person name="Mount S.M."/>
            <person name="Mu X."/>
            <person name="Myers E."/>
            <person name="Negre B."/>
            <person name="Newfeld S."/>
            <person name="Nielsen R."/>
            <person name="Noor M.A."/>
            <person name="O'Grady P."/>
            <person name="Pachter L."/>
            <person name="Papaceit M."/>
            <person name="Parisi M.J."/>
            <person name="Parisi M."/>
            <person name="Parts L."/>
            <person name="Pedersen J.S."/>
            <person name="Pesole G."/>
            <person name="Phillippy A.M."/>
            <person name="Ponting C.P."/>
            <person name="Pop M."/>
            <person name="Porcelli D."/>
            <person name="Powell J.R."/>
            <person name="Prohaska S."/>
            <person name="Pruitt K."/>
            <person name="Puig M."/>
            <person name="Quesneville H."/>
            <person name="Ram K.R."/>
            <person name="Rand D."/>
            <person name="Rasmussen M.D."/>
            <person name="Reed L.K."/>
            <person name="Reenan R."/>
            <person name="Reily A."/>
            <person name="Remington K.A."/>
            <person name="Rieger T.T."/>
            <person name="Ritchie M.G."/>
            <person name="Robin C."/>
            <person name="Rogers Y.H."/>
            <person name="Rohde C."/>
            <person name="Rozas J."/>
            <person name="Rubenfield M.J."/>
            <person name="Ruiz A."/>
            <person name="Russo S."/>
            <person name="Salzberg S.L."/>
            <person name="Sanchez-Gracia A."/>
            <person name="Saranga D.J."/>
            <person name="Sato H."/>
            <person name="Schaeffer S.W."/>
            <person name="Schatz M.C."/>
            <person name="Schlenke T."/>
            <person name="Schwartz R."/>
            <person name="Segarra C."/>
            <person name="Singh R.S."/>
            <person name="Sirot L."/>
            <person name="Sirota M."/>
            <person name="Sisneros N.B."/>
            <person name="Smith C.D."/>
            <person name="Smith T.F."/>
            <person name="Spieth J."/>
            <person name="Stage D.E."/>
            <person name="Stark A."/>
            <person name="Stephan W."/>
            <person name="Strausberg R.L."/>
            <person name="Strempel S."/>
            <person name="Sturgill D."/>
            <person name="Sutton G."/>
            <person name="Sutton G.G."/>
            <person name="Tao W."/>
            <person name="Teichmann S."/>
            <person name="Tobari Y.N."/>
            <person name="Tomimura Y."/>
            <person name="Tsolas J.M."/>
            <person name="Valente V.L."/>
            <person name="Venter E."/>
            <person name="Venter J.C."/>
            <person name="Vicario S."/>
            <person name="Vieira F.G."/>
            <person name="Vilella A.J."/>
            <person name="Villasante A."/>
            <person name="Walenz B."/>
            <person name="Wang J."/>
            <person name="Wasserman M."/>
            <person name="Watts T."/>
            <person name="Wilson D."/>
            <person name="Wilson R.K."/>
            <person name="Wing R.A."/>
            <person name="Wolfner M.F."/>
            <person name="Wong A."/>
            <person name="Wong G.K."/>
            <person name="Wu C.I."/>
            <person name="Wu G."/>
            <person name="Yamamoto D."/>
            <person name="Yang H.P."/>
            <person name="Yang S.P."/>
            <person name="Yorke J.A."/>
            <person name="Yoshida K."/>
            <person name="Zdobnov E."/>
            <person name="Zhang P."/>
            <person name="Zhang Y."/>
            <person name="Zimin A.V."/>
            <person name="Baldwin J."/>
            <person name="Abdouelleil A."/>
            <person name="Abdulkadir J."/>
            <person name="Abebe A."/>
            <person name="Abera B."/>
            <person name="Abreu J."/>
            <person name="Acer S.C."/>
            <person name="Aftuck L."/>
            <person name="Alexander A."/>
            <person name="An P."/>
            <person name="Anderson E."/>
            <person name="Anderson S."/>
            <person name="Arachi H."/>
            <person name="Azer M."/>
            <person name="Bachantsang P."/>
            <person name="Barry A."/>
            <person name="Bayul T."/>
            <person name="Berlin A."/>
            <person name="Bessette D."/>
            <person name="Bloom T."/>
            <person name="Blye J."/>
            <person name="Boguslavskiy L."/>
            <person name="Bonnet C."/>
            <person name="Boukhgalter B."/>
            <person name="Bourzgui I."/>
            <person name="Brown A."/>
            <person name="Cahill P."/>
            <person name="Channer S."/>
            <person name="Cheshatsang Y."/>
            <person name="Chuda L."/>
            <person name="Citroen M."/>
            <person name="Collymore A."/>
            <person name="Cooke P."/>
            <person name="Costello M."/>
            <person name="D'Aco K."/>
            <person name="Daza R."/>
            <person name="De Haan G."/>
            <person name="DeGray S."/>
            <person name="DeMaso C."/>
            <person name="Dhargay N."/>
            <person name="Dooley K."/>
            <person name="Dooley E."/>
            <person name="Doricent M."/>
            <person name="Dorje P."/>
            <person name="Dorjee K."/>
            <person name="Dupes A."/>
            <person name="Elong R."/>
            <person name="Falk J."/>
            <person name="Farina A."/>
            <person name="Faro S."/>
            <person name="Ferguson D."/>
            <person name="Fisher S."/>
            <person name="Foley C.D."/>
            <person name="Franke A."/>
            <person name="Friedrich D."/>
            <person name="Gadbois L."/>
            <person name="Gearin G."/>
            <person name="Gearin C.R."/>
            <person name="Giannoukos G."/>
            <person name="Goode T."/>
            <person name="Graham J."/>
            <person name="Grandbois E."/>
            <person name="Grewal S."/>
            <person name="Gyaltsen K."/>
            <person name="Hafez N."/>
            <person name="Hagos B."/>
            <person name="Hall J."/>
            <person name="Henson C."/>
            <person name="Hollinger A."/>
            <person name="Honan T."/>
            <person name="Huard M.D."/>
            <person name="Hughes L."/>
            <person name="Hurhula B."/>
            <person name="Husby M.E."/>
            <person name="Kamat A."/>
            <person name="Kanga B."/>
            <person name="Kashin S."/>
            <person name="Khazanovich D."/>
            <person name="Kisner P."/>
            <person name="Lance K."/>
            <person name="Lara M."/>
            <person name="Lee W."/>
            <person name="Lennon N."/>
            <person name="Letendre F."/>
            <person name="LeVine R."/>
            <person name="Lipovsky A."/>
            <person name="Liu X."/>
            <person name="Liu J."/>
            <person name="Liu S."/>
            <person name="Lokyitsang T."/>
            <person name="Lokyitsang Y."/>
            <person name="Lubonja R."/>
            <person name="Lui A."/>
            <person name="MacDonald P."/>
            <person name="Magnisalis V."/>
            <person name="Maru K."/>
            <person name="Matthews C."/>
            <person name="McCusker W."/>
            <person name="McDonough S."/>
            <person name="Mehta T."/>
            <person name="Meldrim J."/>
            <person name="Meneus L."/>
            <person name="Mihai O."/>
            <person name="Mihalev A."/>
            <person name="Mihova T."/>
            <person name="Mittelman R."/>
            <person name="Mlenga V."/>
            <person name="Montmayeur A."/>
            <person name="Mulrain L."/>
            <person name="Navidi A."/>
            <person name="Naylor J."/>
            <person name="Negash T."/>
            <person name="Nguyen T."/>
            <person name="Nguyen N."/>
            <person name="Nicol R."/>
            <person name="Norbu C."/>
            <person name="Norbu N."/>
            <person name="Novod N."/>
            <person name="O'Neill B."/>
            <person name="Osman S."/>
            <person name="Markiewicz E."/>
            <person name="Oyono O.L."/>
            <person name="Patti C."/>
            <person name="Phunkhang P."/>
            <person name="Pierre F."/>
            <person name="Priest M."/>
            <person name="Raghuraman S."/>
            <person name="Rege F."/>
            <person name="Reyes R."/>
            <person name="Rise C."/>
            <person name="Rogov P."/>
            <person name="Ross K."/>
            <person name="Ryan E."/>
            <person name="Settipalli S."/>
            <person name="Shea T."/>
            <person name="Sherpa N."/>
            <person name="Shi L."/>
            <person name="Shih D."/>
            <person name="Sparrow T."/>
            <person name="Spaulding J."/>
            <person name="Stalker J."/>
            <person name="Stange-Thomann N."/>
            <person name="Stavropoulos S."/>
            <person name="Stone C."/>
            <person name="Strader C."/>
            <person name="Tesfaye S."/>
            <person name="Thomson T."/>
            <person name="Thoulutsang Y."/>
            <person name="Thoulutsang D."/>
            <person name="Topham K."/>
            <person name="Topping I."/>
            <person name="Tsamla T."/>
            <person name="Vassiliev H."/>
            <person name="Vo A."/>
            <person name="Wangchuk T."/>
            <person name="Wangdi T."/>
            <person name="Weiand M."/>
            <person name="Wilkinson J."/>
            <person name="Wilson A."/>
            <person name="Yadav S."/>
            <person name="Young G."/>
            <person name="Yu Q."/>
            <person name="Zembek L."/>
            <person name="Zhong D."/>
            <person name="Zimmer A."/>
            <person name="Zwirko Z."/>
            <person name="Jaffe D.B."/>
            <person name="Alvarez P."/>
            <person name="Brockman W."/>
            <person name="Butler J."/>
            <person name="Chin C."/>
            <person name="Gnerre S."/>
            <person name="Grabherr M."/>
            <person name="Kleber M."/>
            <person name="Mauceli E."/>
            <person name="MacCallum I."/>
        </authorList>
    </citation>
    <scope>NUCLEOTIDE SEQUENCE [LARGE SCALE GENOMIC DNA]</scope>
    <source>
        <strain evidence="9">white501</strain>
    </source>
</reference>
<dbReference type="GO" id="GO:0006606">
    <property type="term" value="P:protein import into nucleus"/>
    <property type="evidence" value="ECO:0007669"/>
    <property type="project" value="InterPro"/>
</dbReference>
<keyword evidence="5 6" id="KW-0653">Protein transport</keyword>
<dbReference type="GO" id="GO:0061608">
    <property type="term" value="F:nuclear import signal receptor activity"/>
    <property type="evidence" value="ECO:0007669"/>
    <property type="project" value="InterPro"/>
</dbReference>
<dbReference type="InterPro" id="IPR000225">
    <property type="entry name" value="Armadillo"/>
</dbReference>
<dbReference type="STRING" id="7240.B4QIV3"/>
<dbReference type="Bgee" id="FBgn0184884">
    <property type="expression patterns" value="Expressed in male reproductive system and 2 other cell types or tissues"/>
</dbReference>
<dbReference type="PANTHER" id="PTHR23316">
    <property type="entry name" value="IMPORTIN ALPHA"/>
    <property type="match status" value="1"/>
</dbReference>
<accession>B4QIV3</accession>
<dbReference type="SMART" id="SM00185">
    <property type="entry name" value="ARM"/>
    <property type="match status" value="6"/>
</dbReference>
<evidence type="ECO:0000256" key="1">
    <source>
        <dbReference type="ARBA" id="ARBA00006823"/>
    </source>
</evidence>
<dbReference type="SUPFAM" id="SSF48371">
    <property type="entry name" value="ARM repeat"/>
    <property type="match status" value="1"/>
</dbReference>
<protein>
    <recommendedName>
        <fullName evidence="6">Importin subunit alpha</fullName>
    </recommendedName>
</protein>
<dbReference type="OMA" id="VIPEFCN"/>
<dbReference type="GO" id="GO:0043248">
    <property type="term" value="P:proteasome assembly"/>
    <property type="evidence" value="ECO:0007669"/>
    <property type="project" value="InterPro"/>
</dbReference>
<dbReference type="AlphaFoldDB" id="B4QIV3"/>
<evidence type="ECO:0000256" key="4">
    <source>
        <dbReference type="ARBA" id="ARBA00022737"/>
    </source>
</evidence>
<dbReference type="PROSITE" id="PS50176">
    <property type="entry name" value="ARM_REPEAT"/>
    <property type="match status" value="1"/>
</dbReference>
<evidence type="ECO:0000256" key="2">
    <source>
        <dbReference type="ARBA" id="ARBA00010394"/>
    </source>
</evidence>
<sequence>MQKRKRRFLEKGQNLMMLRTLRLEKAKKAEQQKELTINNALTKCKLTSSEVVPDIDNLLKNNTIGNLVESLGHGNRNKIRANAADALAHIASGSSEHSNLIAKAGAVPRLIRLIQSTDLEVSEMGILCLGNLLHFAPNLRDFMITNGVVQKLISIIQAKSTCTLMLSHVTWVIRKLCISSPTSRPDNVDEIAQALNVLLYNPEDKILEDALMAVRNLAHENETIPMLLDLGVVPRIIYLLEHPNVLVQNAALQALINIASGSEEQIQELLNNNLLPHLSALMSKSDLDIRCHVLRILQNVADGNTFQRQAIMNAGLLHKILECLKGEAIPLKSAAALTISTLVIDKDKNLLYYLMRQGVIPELCNLLLSQETDIIYNVLDMLSTMLDVDPSFLAEVSGIIEWSGALNNIRMLQGNEQEEIAVVARKIISNYFPDNQTSQLNSNVFFI</sequence>